<comment type="caution">
    <text evidence="2">The sequence shown here is derived from an EMBL/GenBank/DDBJ whole genome shotgun (WGS) entry which is preliminary data.</text>
</comment>
<sequence>MAQNRFLKLMKEKIFNKKNFYVLLSVSFISALAASLTYKYNNPFKPTFYNYKQYIEEDIKKDIEKEFDYKEFDTLNQFTVAILTNKAIAGIGSDSQAVTLIKKDKLQKIDFYKLFPETFNNPENKNKKVDEILKSLYSDVVWNHLVSYDDDLKTDEFGHNFSDGPRHLWEYFVPYFAQDMVIAYNPSKILNLDSYNFNLEDYYALDKKIIKEVSSQRENDPSWSPWSMYSILKVLKENGFNNLEITDAVRDNMIYGSAYHFDKETGKYTNDLATGQGQDFGQINDINKFIKLFNEHLKEEYKNDNLYPNNVLKLSELQNDLNNFVNKTQNGYSNFKELIDQFSNLIKNSTGYKLNDEKVNFIGNGLELVDRLISPASEINVGVIYNGDTIDAYSANDNNSSVRDGVVRYLRPKDNLLLVDGLVIVKDTNEKISNKIYDLAKNTFLDGIDLKQEEYDKLNDEQKLDLGAIKNFDTVGYTVAYKRLVDYVKNEYFNYIKDQEKPESMQNIDDVKWNKYLDYEVAYVNNLFDINDVYKVWKDESNPNDFYSYKVVHHSIKPVDQKALTDIETYWNLQIKK</sequence>
<keyword evidence="3" id="KW-1185">Reference proteome</keyword>
<evidence type="ECO:0000313" key="2">
    <source>
        <dbReference type="EMBL" id="KKB26820.1"/>
    </source>
</evidence>
<dbReference type="STRING" id="29561.MM26B8_02370"/>
<reference evidence="2 3" key="1">
    <citation type="submission" date="2015-03" db="EMBL/GenBank/DDBJ databases">
        <title>Genome sequence of Mycoplasma meleagridis strain ATCC 25294.</title>
        <authorList>
            <person name="Yacoub E."/>
            <person name="Blanchard A."/>
            <person name="Sirand-Pugnet P."/>
            <person name="Mardassi B.B.A."/>
        </authorList>
    </citation>
    <scope>NUCLEOTIDE SEQUENCE [LARGE SCALE GENOMIC DNA]</scope>
    <source>
        <strain evidence="2 3">ATCC 25294</strain>
    </source>
</reference>
<feature type="transmembrane region" description="Helical" evidence="1">
    <location>
        <begin position="20"/>
        <end position="38"/>
    </location>
</feature>
<keyword evidence="1" id="KW-0472">Membrane</keyword>
<dbReference type="PRINTS" id="PR00905">
    <property type="entry name" value="MG045FAMILY"/>
</dbReference>
<protein>
    <submittedName>
        <fullName evidence="2">Spermidine/putrescine substrate binding protein</fullName>
    </submittedName>
</protein>
<dbReference type="AlphaFoldDB" id="A0A0F5H107"/>
<dbReference type="Pfam" id="PF02030">
    <property type="entry name" value="Lipoprotein_8"/>
    <property type="match status" value="1"/>
</dbReference>
<dbReference type="Proteomes" id="UP000033750">
    <property type="component" value="Unassembled WGS sequence"/>
</dbReference>
<evidence type="ECO:0000313" key="3">
    <source>
        <dbReference type="Proteomes" id="UP000033750"/>
    </source>
</evidence>
<keyword evidence="1" id="KW-1133">Transmembrane helix</keyword>
<dbReference type="GO" id="GO:0016020">
    <property type="term" value="C:membrane"/>
    <property type="evidence" value="ECO:0007669"/>
    <property type="project" value="InterPro"/>
</dbReference>
<dbReference type="EMBL" id="JZXN01000016">
    <property type="protein sequence ID" value="KKB26820.1"/>
    <property type="molecule type" value="Genomic_DNA"/>
</dbReference>
<accession>A0A0F5H107</accession>
<gene>
    <name evidence="2" type="ORF">MMELEA_05010</name>
</gene>
<proteinExistence type="predicted"/>
<evidence type="ECO:0000256" key="1">
    <source>
        <dbReference type="SAM" id="Phobius"/>
    </source>
</evidence>
<dbReference type="PATRIC" id="fig|1264554.4.peg.445"/>
<name>A0A0F5H107_9BACT</name>
<keyword evidence="1" id="KW-0812">Transmembrane</keyword>
<dbReference type="InterPro" id="IPR000044">
    <property type="entry name" value="Uncharacterised_lipoprot_MG045"/>
</dbReference>
<dbReference type="Gene3D" id="3.40.190.10">
    <property type="entry name" value="Periplasmic binding protein-like II"/>
    <property type="match status" value="1"/>
</dbReference>
<organism evidence="2 3">
    <name type="scientific">Mycoplasmopsis meleagridis ATCC 25294</name>
    <dbReference type="NCBI Taxonomy" id="1264554"/>
    <lineage>
        <taxon>Bacteria</taxon>
        <taxon>Bacillati</taxon>
        <taxon>Mycoplasmatota</taxon>
        <taxon>Mycoplasmoidales</taxon>
        <taxon>Metamycoplasmataceae</taxon>
        <taxon>Mycoplasmopsis</taxon>
    </lineage>
</organism>